<proteinExistence type="predicted"/>
<dbReference type="CDD" id="cd05120">
    <property type="entry name" value="APH_ChoK_like"/>
    <property type="match status" value="1"/>
</dbReference>
<keyword evidence="3" id="KW-1185">Reference proteome</keyword>
<dbReference type="InterPro" id="IPR002575">
    <property type="entry name" value="Aminoglycoside_PTrfase"/>
</dbReference>
<reference evidence="2" key="1">
    <citation type="submission" date="2018-04" db="EMBL/GenBank/DDBJ databases">
        <title>Whole genome sequencing of Hypsizygus marmoreus.</title>
        <authorList>
            <person name="Choi I.-G."/>
            <person name="Min B."/>
            <person name="Kim J.-G."/>
            <person name="Kim S."/>
            <person name="Oh Y.-L."/>
            <person name="Kong W.-S."/>
            <person name="Park H."/>
            <person name="Jeong J."/>
            <person name="Song E.-S."/>
        </authorList>
    </citation>
    <scope>NUCLEOTIDE SEQUENCE [LARGE SCALE GENOMIC DNA]</scope>
    <source>
        <strain evidence="2">51987-8</strain>
    </source>
</reference>
<evidence type="ECO:0000313" key="3">
    <source>
        <dbReference type="Proteomes" id="UP000076154"/>
    </source>
</evidence>
<dbReference type="PANTHER" id="PTHR21310:SF15">
    <property type="entry name" value="AMINOGLYCOSIDE PHOSPHOTRANSFERASE DOMAIN-CONTAINING PROTEIN"/>
    <property type="match status" value="1"/>
</dbReference>
<name>A0A369JPE2_HYPMA</name>
<dbReference type="OrthoDB" id="8300194at2759"/>
<gene>
    <name evidence="2" type="ORF">Hypma_010666</name>
</gene>
<organism evidence="2 3">
    <name type="scientific">Hypsizygus marmoreus</name>
    <name type="common">White beech mushroom</name>
    <name type="synonym">Agaricus marmoreus</name>
    <dbReference type="NCBI Taxonomy" id="39966"/>
    <lineage>
        <taxon>Eukaryota</taxon>
        <taxon>Fungi</taxon>
        <taxon>Dikarya</taxon>
        <taxon>Basidiomycota</taxon>
        <taxon>Agaricomycotina</taxon>
        <taxon>Agaricomycetes</taxon>
        <taxon>Agaricomycetidae</taxon>
        <taxon>Agaricales</taxon>
        <taxon>Tricholomatineae</taxon>
        <taxon>Lyophyllaceae</taxon>
        <taxon>Hypsizygus</taxon>
    </lineage>
</organism>
<dbReference type="EMBL" id="LUEZ02000052">
    <property type="protein sequence ID" value="RDB22255.1"/>
    <property type="molecule type" value="Genomic_DNA"/>
</dbReference>
<dbReference type="Gene3D" id="3.90.1200.10">
    <property type="match status" value="1"/>
</dbReference>
<evidence type="ECO:0000259" key="1">
    <source>
        <dbReference type="Pfam" id="PF01636"/>
    </source>
</evidence>
<protein>
    <recommendedName>
        <fullName evidence="1">Aminoglycoside phosphotransferase domain-containing protein</fullName>
    </recommendedName>
</protein>
<feature type="domain" description="Aminoglycoside phosphotransferase" evidence="1">
    <location>
        <begin position="77"/>
        <end position="262"/>
    </location>
</feature>
<dbReference type="InterPro" id="IPR051678">
    <property type="entry name" value="AGP_Transferase"/>
</dbReference>
<accession>A0A369JPE2</accession>
<dbReference type="Proteomes" id="UP000076154">
    <property type="component" value="Unassembled WGS sequence"/>
</dbReference>
<comment type="caution">
    <text evidence="2">The sequence shown here is derived from an EMBL/GenBank/DDBJ whole genome shotgun (WGS) entry which is preliminary data.</text>
</comment>
<dbReference type="Pfam" id="PF01636">
    <property type="entry name" value="APH"/>
    <property type="match status" value="1"/>
</dbReference>
<dbReference type="InterPro" id="IPR011009">
    <property type="entry name" value="Kinase-like_dom_sf"/>
</dbReference>
<dbReference type="SUPFAM" id="SSF56112">
    <property type="entry name" value="Protein kinase-like (PK-like)"/>
    <property type="match status" value="1"/>
</dbReference>
<dbReference type="PANTHER" id="PTHR21310">
    <property type="entry name" value="AMINOGLYCOSIDE PHOSPHOTRANSFERASE-RELATED-RELATED"/>
    <property type="match status" value="1"/>
</dbReference>
<evidence type="ECO:0000313" key="2">
    <source>
        <dbReference type="EMBL" id="RDB22255.1"/>
    </source>
</evidence>
<dbReference type="AlphaFoldDB" id="A0A369JPE2"/>
<sequence length="305" mass="34879">MPGSKDSNFGLNLPSTGIPNAPQVVVVRNSSRKNRPKLNLSHLRKLEGVELQIFNVRVKLGILRYQRSGTVIRLNEDTIVKRGSPNHVRLTDALTLGFIAENTSIPVPRVHDVFCARGENWLVMDYIDAPLLVYAWGHLDEQERLDCMLQLKGYIDELRALEPPQPGKVQAVDGQTCIDSRLASEPWGPFDTIDDFHRFCGNEYVYKNYPKYRDSFEKTAGRVYRTVFTHGDLGPHNIMWKDGKIVGIIDWETAGWLPEYWESMMSYFGSLNTPNWWKMFDSLMDSYPDELAVEQDVGAVLVRMP</sequence>
<dbReference type="STRING" id="39966.A0A369JPE2"/>
<dbReference type="InParanoid" id="A0A369JPE2"/>